<feature type="domain" description="GAG-pre-integrase" evidence="2">
    <location>
        <begin position="625"/>
        <end position="696"/>
    </location>
</feature>
<dbReference type="EMBL" id="BKCJ010316093">
    <property type="protein sequence ID" value="GEZ73188.1"/>
    <property type="molecule type" value="Genomic_DNA"/>
</dbReference>
<feature type="region of interest" description="Disordered" evidence="1">
    <location>
        <begin position="969"/>
        <end position="991"/>
    </location>
</feature>
<feature type="compositionally biased region" description="Low complexity" evidence="1">
    <location>
        <begin position="969"/>
        <end position="983"/>
    </location>
</feature>
<organism evidence="4">
    <name type="scientific">Tanacetum cinerariifolium</name>
    <name type="common">Dalmatian daisy</name>
    <name type="synonym">Chrysanthemum cinerariifolium</name>
    <dbReference type="NCBI Taxonomy" id="118510"/>
    <lineage>
        <taxon>Eukaryota</taxon>
        <taxon>Viridiplantae</taxon>
        <taxon>Streptophyta</taxon>
        <taxon>Embryophyta</taxon>
        <taxon>Tracheophyta</taxon>
        <taxon>Spermatophyta</taxon>
        <taxon>Magnoliopsida</taxon>
        <taxon>eudicotyledons</taxon>
        <taxon>Gunneridae</taxon>
        <taxon>Pentapetalae</taxon>
        <taxon>asterids</taxon>
        <taxon>campanulids</taxon>
        <taxon>Asterales</taxon>
        <taxon>Asteraceae</taxon>
        <taxon>Asteroideae</taxon>
        <taxon>Anthemideae</taxon>
        <taxon>Anthemidinae</taxon>
        <taxon>Tanacetum</taxon>
    </lineage>
</organism>
<dbReference type="PANTHER" id="PTHR42648:SF32">
    <property type="entry name" value="RIBONUCLEASE H-LIKE DOMAIN, GAG-PRE-INTEGRASE DOMAIN PROTEIN-RELATED"/>
    <property type="match status" value="1"/>
</dbReference>
<feature type="region of interest" description="Disordered" evidence="1">
    <location>
        <begin position="878"/>
        <end position="919"/>
    </location>
</feature>
<dbReference type="Pfam" id="PF25597">
    <property type="entry name" value="SH3_retrovirus"/>
    <property type="match status" value="1"/>
</dbReference>
<feature type="compositionally biased region" description="Basic and acidic residues" evidence="1">
    <location>
        <begin position="262"/>
        <end position="273"/>
    </location>
</feature>
<feature type="domain" description="Retroviral polymerase SH3-like" evidence="3">
    <location>
        <begin position="788"/>
        <end position="832"/>
    </location>
</feature>
<reference evidence="4" key="1">
    <citation type="journal article" date="2019" name="Sci. Rep.">
        <title>Draft genome of Tanacetum cinerariifolium, the natural source of mosquito coil.</title>
        <authorList>
            <person name="Yamashiro T."/>
            <person name="Shiraishi A."/>
            <person name="Satake H."/>
            <person name="Nakayama K."/>
        </authorList>
    </citation>
    <scope>NUCLEOTIDE SEQUENCE</scope>
</reference>
<dbReference type="PANTHER" id="PTHR42648">
    <property type="entry name" value="TRANSPOSASE, PUTATIVE-RELATED"/>
    <property type="match status" value="1"/>
</dbReference>
<dbReference type="InterPro" id="IPR057670">
    <property type="entry name" value="SH3_retrovirus"/>
</dbReference>
<proteinExistence type="predicted"/>
<feature type="compositionally biased region" description="Basic and acidic residues" evidence="1">
    <location>
        <begin position="878"/>
        <end position="887"/>
    </location>
</feature>
<dbReference type="InterPro" id="IPR039537">
    <property type="entry name" value="Retrotran_Ty1/copia-like"/>
</dbReference>
<feature type="region of interest" description="Disordered" evidence="1">
    <location>
        <begin position="262"/>
        <end position="281"/>
    </location>
</feature>
<name>A0A699ILA1_TANCI</name>
<evidence type="ECO:0000256" key="1">
    <source>
        <dbReference type="SAM" id="MobiDB-lite"/>
    </source>
</evidence>
<comment type="caution">
    <text evidence="4">The sequence shown here is derived from an EMBL/GenBank/DDBJ whole genome shotgun (WGS) entry which is preliminary data.</text>
</comment>
<dbReference type="Pfam" id="PF13976">
    <property type="entry name" value="gag_pre-integrs"/>
    <property type="match status" value="1"/>
</dbReference>
<feature type="compositionally biased region" description="Low complexity" evidence="1">
    <location>
        <begin position="889"/>
        <end position="903"/>
    </location>
</feature>
<evidence type="ECO:0000313" key="4">
    <source>
        <dbReference type="EMBL" id="GEZ73188.1"/>
    </source>
</evidence>
<dbReference type="InterPro" id="IPR025724">
    <property type="entry name" value="GAG-pre-integrase_dom"/>
</dbReference>
<gene>
    <name evidence="4" type="ORF">Tci_545161</name>
</gene>
<sequence length="1088" mass="121576">MTDYSLWEVILNGDSPVPTRIVKGVVQPVAPTTAEQKLARKNELKARGTLLMVLPDKHQLKFNSHKDAKTLMEAIEKRFGGNTKTKKVKTTLLKQQFENFLVLVLKVWIRFMTGFKSLLTLIWRNKTDLKDKSLDDLFNSLKIYESEVKHSSSIGTDSHNLAFVSSTSTDSTTNSVSVAVNVFAIGTKLSASTLPNIDSLSNDVIYSFFASQSSSPQLDNEDLKQIDVDDLEEIDLKWQMAMLTMRARRKGYFARKCRSPKDSRRTAVAEPQRRNVPSYQAEEEPTNFALMAFTSSSSNSSSDNKVSSCSKACSKAYSQLQTQYDTLTENFRKSQFDVISYQTGLESVEARLLVYKQNESFLEENIKLLTIEVQLRDTALTTLRQKLDTTENQTSEKASWPPSNIYDRFVPSGGYHVVPPPVTGTFMPPKPDLVFHTPPSDENEHLVSNVQLSPTKPKQDLSSRSSAPIIESVFLTLRRMICLRKLAHRPYATRDVHKQYASVNHSKFPLHKVPTAAPPQSQSVLTTAIKTSNPQQALKDKGVIDSGCSRHMTGNMSYLYDFEELNGGYVVFGELKFNLFSVSQMYDKKNSVLFTDTECLVLSSDFKLLDASQVLLRVPRENNMYNVNLKNIVPSGDLTFLFAKATLDESNLWHRRLCHVNFKTINKLVKGNFIRGLPIKAFTNDNSCVACKKRKQHKASCKSKTVSSVDQPLFRLHMDLFGPTFVKSLSKKSYCLVITDDYSRFLGVLVTKPHNKTPYELLHGRLPSIGFRRPFGYPVTILNTLDPLGKFQGKVDEGYLVGYSVCSKAFRVFNSRTHIVQETLHVNFMENKPNVAGSGPVWLFDIDRKEGTQTYVLFPVLSDGSTNSHNNNKDALVDRKEHDDDTQKSVSPNIHSSSSGSQSRKQGEKTENKDKGKSHVVTITGFKDLNAEFEECNNNSSNGVNAASSLVSTAGHNFINNTNNFSATGPSNAAASPTATNSSDMPNLEDLSHSNDADAVGAEADINNLESIISVSPIPTTEIHKDHSTSQIIGDLSSTTQTRSMAREVRDQGEISQMFNEDFHTCMFACFLLQKEPKRVHQALKVPS</sequence>
<accession>A0A699ILA1</accession>
<feature type="compositionally biased region" description="Basic and acidic residues" evidence="1">
    <location>
        <begin position="905"/>
        <end position="917"/>
    </location>
</feature>
<evidence type="ECO:0000259" key="3">
    <source>
        <dbReference type="Pfam" id="PF25597"/>
    </source>
</evidence>
<evidence type="ECO:0000259" key="2">
    <source>
        <dbReference type="Pfam" id="PF13976"/>
    </source>
</evidence>
<dbReference type="AlphaFoldDB" id="A0A699ILA1"/>
<protein>
    <submittedName>
        <fullName evidence="4">Ribonuclease H-like domain-containing protein</fullName>
    </submittedName>
</protein>